<protein>
    <submittedName>
        <fullName evidence="1">Uncharacterized protein</fullName>
    </submittedName>
</protein>
<accession>A0A432LQ22</accession>
<comment type="caution">
    <text evidence="1">The sequence shown here is derived from an EMBL/GenBank/DDBJ whole genome shotgun (WGS) entry which is preliminary data.</text>
</comment>
<organism evidence="1 2">
    <name type="scientific">Dyella dinghuensis</name>
    <dbReference type="NCBI Taxonomy" id="1920169"/>
    <lineage>
        <taxon>Bacteria</taxon>
        <taxon>Pseudomonadati</taxon>
        <taxon>Pseudomonadota</taxon>
        <taxon>Gammaproteobacteria</taxon>
        <taxon>Lysobacterales</taxon>
        <taxon>Rhodanobacteraceae</taxon>
        <taxon>Dyella</taxon>
    </lineage>
</organism>
<dbReference type="GO" id="GO:0003676">
    <property type="term" value="F:nucleic acid binding"/>
    <property type="evidence" value="ECO:0007669"/>
    <property type="project" value="InterPro"/>
</dbReference>
<dbReference type="OrthoDB" id="5937921at2"/>
<evidence type="ECO:0000313" key="1">
    <source>
        <dbReference type="EMBL" id="RUL62040.1"/>
    </source>
</evidence>
<dbReference type="InterPro" id="IPR036397">
    <property type="entry name" value="RNaseH_sf"/>
</dbReference>
<name>A0A432LQ22_9GAMM</name>
<dbReference type="EMBL" id="RYZR01000007">
    <property type="protein sequence ID" value="RUL62040.1"/>
    <property type="molecule type" value="Genomic_DNA"/>
</dbReference>
<sequence>MSLDQQVDGPSRDERDLVYANAGMSEKAIRHAENMVCGSAGRKVGKGALTNVVTRLDSLKNRGPRMMESHTCELVKAYELEHDPDVIGYYTQVPCQRIERLIGNYRRHVTSAHLDFMVFHKDRVELVECKPDSWLTRKITEEQADWQKVDGVWQHGPYQNFATAHELSFSVWTPPDPPGVYLQNLEAMYGVKCCSAHSGETYDVNAVMRAIQKRPYSINELMDEFEGFTARTALWILSMGLVHGPIKSTPILMTDRFILYSDLAQAAIVDMRTLDQVGKFFSKPEIIDPILRATSTDVQYAHKRYALIEQSLQQDVPLSVRRKKLAKDIERAVEEGMSPLSACLTNYGKCGNRISRIGDEREELIEDLVIRLWNTGVIKALKKLYGAFKDECGRRGIEACGRTAFDKRVHRHSPLAHALATGGFRGYQAARPATDPSKRSLIPIAYGHTLHIDSSDLDNRSAPDIAKLMPAGKGKFYVGVDGCSTEVMAHAFIFGPARTDGLAILLRDYVRRHGRLPHLIHVDRGPENRSLWIEVFADGYMSLRWSPSAGSAWNGIAENVIKQVNHQVAHAMIGSTEPDQKGRHVDGRFKSYKNAKTSFETLREQFLVFLYEDFPNSPRGDGMTPLEAKAEAIAALGVFGVPCDLNDDFLIRTAVPVELKKRLSTKRGLRTEDGWFTSDALIRGLRSHDIVELRSDCEDPTILYAKLGGEWIKAFHSKAQSLALMTPSEKLFESMYAPIRRAEARRRLDEIGRKRNTRIELANYATTLAQPAASNNLPIKAQEPDIVDESATSEPSTDVVWAQLEACVERGGRS</sequence>
<keyword evidence="2" id="KW-1185">Reference proteome</keyword>
<dbReference type="RefSeq" id="WP_126674484.1">
    <property type="nucleotide sequence ID" value="NZ_RYZR01000007.1"/>
</dbReference>
<dbReference type="Proteomes" id="UP000267077">
    <property type="component" value="Unassembled WGS sequence"/>
</dbReference>
<proteinExistence type="predicted"/>
<reference evidence="1 2" key="1">
    <citation type="submission" date="2018-12" db="EMBL/GenBank/DDBJ databases">
        <title>Dyella dinghuensis sp. nov. DHOA06 and Dyella choica sp. nov. 4M-K27, isolated from forest soil.</title>
        <authorList>
            <person name="Qiu L.-H."/>
            <person name="Gao Z.-H."/>
        </authorList>
    </citation>
    <scope>NUCLEOTIDE SEQUENCE [LARGE SCALE GENOMIC DNA]</scope>
    <source>
        <strain evidence="1 2">DHOA06</strain>
    </source>
</reference>
<dbReference type="AlphaFoldDB" id="A0A432LQ22"/>
<dbReference type="InterPro" id="IPR012337">
    <property type="entry name" value="RNaseH-like_sf"/>
</dbReference>
<dbReference type="SUPFAM" id="SSF53098">
    <property type="entry name" value="Ribonuclease H-like"/>
    <property type="match status" value="1"/>
</dbReference>
<evidence type="ECO:0000313" key="2">
    <source>
        <dbReference type="Proteomes" id="UP000267077"/>
    </source>
</evidence>
<gene>
    <name evidence="1" type="ORF">EKH79_14085</name>
</gene>
<dbReference type="Gene3D" id="3.30.420.10">
    <property type="entry name" value="Ribonuclease H-like superfamily/Ribonuclease H"/>
    <property type="match status" value="1"/>
</dbReference>